<sequence>MYQKTNDLAGGHVFATAQDMLDWLEKAMTDNISNNRDRQRFEADPYAYTVNYAEAAGLALDDYQAGEVQRRVAQWVQQQYAEDMTEE</sequence>
<dbReference type="Proteomes" id="UP000297065">
    <property type="component" value="Chromosome"/>
</dbReference>
<protein>
    <submittedName>
        <fullName evidence="1">Uncharacterized protein</fullName>
    </submittedName>
</protein>
<gene>
    <name evidence="1" type="ORF">DDIC_05580</name>
</gene>
<reference evidence="1 2" key="1">
    <citation type="submission" date="2019-02" db="EMBL/GenBank/DDBJ databases">
        <title>Complete Genome Sequence of Desulfovibrio desulfuricans IC1, a Sulfonate Utilizing Anaerobe.</title>
        <authorList>
            <person name="Day L.A."/>
            <person name="De Leon K.B."/>
            <person name="Wall J.D."/>
        </authorList>
    </citation>
    <scope>NUCLEOTIDE SEQUENCE [LARGE SCALE GENOMIC DNA]</scope>
    <source>
        <strain evidence="1 2">IC1</strain>
    </source>
</reference>
<name>A0A4P7UP28_DESDE</name>
<evidence type="ECO:0000313" key="1">
    <source>
        <dbReference type="EMBL" id="QCC85352.1"/>
    </source>
</evidence>
<organism evidence="1 2">
    <name type="scientific">Desulfovibrio desulfuricans</name>
    <dbReference type="NCBI Taxonomy" id="876"/>
    <lineage>
        <taxon>Bacteria</taxon>
        <taxon>Pseudomonadati</taxon>
        <taxon>Thermodesulfobacteriota</taxon>
        <taxon>Desulfovibrionia</taxon>
        <taxon>Desulfovibrionales</taxon>
        <taxon>Desulfovibrionaceae</taxon>
        <taxon>Desulfovibrio</taxon>
    </lineage>
</organism>
<evidence type="ECO:0000313" key="2">
    <source>
        <dbReference type="Proteomes" id="UP000297065"/>
    </source>
</evidence>
<dbReference type="AlphaFoldDB" id="A0A4P7UP28"/>
<proteinExistence type="predicted"/>
<dbReference type="EMBL" id="CP036295">
    <property type="protein sequence ID" value="QCC85352.1"/>
    <property type="molecule type" value="Genomic_DNA"/>
</dbReference>
<accession>A0A4P7UP28</accession>
<dbReference type="RefSeq" id="WP_136399523.1">
    <property type="nucleotide sequence ID" value="NZ_CP036295.1"/>
</dbReference>
<dbReference type="OrthoDB" id="9935892at2"/>